<evidence type="ECO:0000259" key="2">
    <source>
        <dbReference type="PROSITE" id="PS50887"/>
    </source>
</evidence>
<organism evidence="3 4">
    <name type="scientific">Clostridium acetobutylicum (strain ATCC 824 / DSM 792 / JCM 1419 / IAM 19013 / LMG 5710 / NBRC 13948 / NRRL B-527 / VKM B-1787 / 2291 / W)</name>
    <dbReference type="NCBI Taxonomy" id="272562"/>
    <lineage>
        <taxon>Bacteria</taxon>
        <taxon>Bacillati</taxon>
        <taxon>Bacillota</taxon>
        <taxon>Clostridia</taxon>
        <taxon>Eubacteriales</taxon>
        <taxon>Clostridiaceae</taxon>
        <taxon>Clostridium</taxon>
    </lineage>
</organism>
<dbReference type="NCBIfam" id="TIGR00254">
    <property type="entry name" value="GGDEF"/>
    <property type="match status" value="1"/>
</dbReference>
<dbReference type="PANTHER" id="PTHR33121">
    <property type="entry name" value="CYCLIC DI-GMP PHOSPHODIESTERASE PDEF"/>
    <property type="match status" value="1"/>
</dbReference>
<dbReference type="Gene3D" id="3.30.70.270">
    <property type="match status" value="1"/>
</dbReference>
<dbReference type="InterPro" id="IPR043128">
    <property type="entry name" value="Rev_trsase/Diguanyl_cyclase"/>
</dbReference>
<dbReference type="PATRIC" id="fig|272562.8.peg.3202"/>
<proteinExistence type="predicted"/>
<dbReference type="SUPFAM" id="SSF55073">
    <property type="entry name" value="Nucleotide cyclase"/>
    <property type="match status" value="1"/>
</dbReference>
<dbReference type="eggNOG" id="COG2199">
    <property type="taxonomic scope" value="Bacteria"/>
</dbReference>
<dbReference type="Gene3D" id="3.20.20.450">
    <property type="entry name" value="EAL domain"/>
    <property type="match status" value="1"/>
</dbReference>
<name>Q97ET7_CLOAB</name>
<dbReference type="eggNOG" id="COG2200">
    <property type="taxonomic scope" value="Bacteria"/>
</dbReference>
<dbReference type="KEGG" id="cac:CA_C3019"/>
<keyword evidence="4" id="KW-1185">Reference proteome</keyword>
<accession>Q97ET7</accession>
<dbReference type="RefSeq" id="WP_010966301.1">
    <property type="nucleotide sequence ID" value="NC_003030.1"/>
</dbReference>
<dbReference type="GO" id="GO:0071111">
    <property type="term" value="F:cyclic-guanylate-specific phosphodiesterase activity"/>
    <property type="evidence" value="ECO:0007669"/>
    <property type="project" value="InterPro"/>
</dbReference>
<evidence type="ECO:0000313" key="3">
    <source>
        <dbReference type="EMBL" id="AAK80960.1"/>
    </source>
</evidence>
<dbReference type="SUPFAM" id="SSF141868">
    <property type="entry name" value="EAL domain-like"/>
    <property type="match status" value="1"/>
</dbReference>
<dbReference type="CDD" id="cd01948">
    <property type="entry name" value="EAL"/>
    <property type="match status" value="1"/>
</dbReference>
<feature type="domain" description="GGDEF" evidence="2">
    <location>
        <begin position="22"/>
        <end position="154"/>
    </location>
</feature>
<dbReference type="InterPro" id="IPR050706">
    <property type="entry name" value="Cyclic-di-GMP_PDE-like"/>
</dbReference>
<dbReference type="InterPro" id="IPR001633">
    <property type="entry name" value="EAL_dom"/>
</dbReference>
<dbReference type="GeneID" id="44999506"/>
<reference evidence="3 4" key="1">
    <citation type="journal article" date="2001" name="J. Bacteriol.">
        <title>Genome sequence and comparative analysis of the solvent-producing bacterium Clostridium acetobutylicum.</title>
        <authorList>
            <person name="Nolling J."/>
            <person name="Breton G."/>
            <person name="Omelchenko M.V."/>
            <person name="Makarova K.S."/>
            <person name="Zeng Q."/>
            <person name="Gibson R."/>
            <person name="Lee H.M."/>
            <person name="Dubois J."/>
            <person name="Qiu D."/>
            <person name="Hitti J."/>
            <person name="Wolf Y.I."/>
            <person name="Tatusov R.L."/>
            <person name="Sabathe F."/>
            <person name="Doucette-Stamm L."/>
            <person name="Soucaille P."/>
            <person name="Daly M.J."/>
            <person name="Bennett G.N."/>
            <person name="Koonin E.V."/>
            <person name="Smith D.R."/>
        </authorList>
    </citation>
    <scope>NUCLEOTIDE SEQUENCE [LARGE SCALE GENOMIC DNA]</scope>
    <source>
        <strain evidence="4">ATCC 824 / DSM 792 / JCM 1419 / LMG 5710 / VKM B-1787</strain>
    </source>
</reference>
<dbReference type="PROSITE" id="PS50887">
    <property type="entry name" value="GGDEF"/>
    <property type="match status" value="1"/>
</dbReference>
<dbReference type="SMART" id="SM00267">
    <property type="entry name" value="GGDEF"/>
    <property type="match status" value="1"/>
</dbReference>
<dbReference type="STRING" id="272562.CA_C3019"/>
<dbReference type="InterPro" id="IPR035919">
    <property type="entry name" value="EAL_sf"/>
</dbReference>
<dbReference type="InterPro" id="IPR029787">
    <property type="entry name" value="Nucleotide_cyclase"/>
</dbReference>
<dbReference type="PANTHER" id="PTHR33121:SF79">
    <property type="entry name" value="CYCLIC DI-GMP PHOSPHODIESTERASE PDED-RELATED"/>
    <property type="match status" value="1"/>
</dbReference>
<protein>
    <submittedName>
        <fullName evidence="3">Sensory transduction protein with GGDEF and EAL domains</fullName>
    </submittedName>
</protein>
<evidence type="ECO:0000313" key="4">
    <source>
        <dbReference type="Proteomes" id="UP000000814"/>
    </source>
</evidence>
<dbReference type="SMART" id="SM00052">
    <property type="entry name" value="EAL"/>
    <property type="match status" value="1"/>
</dbReference>
<dbReference type="AlphaFoldDB" id="Q97ET7"/>
<dbReference type="Proteomes" id="UP000000814">
    <property type="component" value="Chromosome"/>
</dbReference>
<dbReference type="PIR" id="E97271">
    <property type="entry name" value="E97271"/>
</dbReference>
<evidence type="ECO:0000259" key="1">
    <source>
        <dbReference type="PROSITE" id="PS50883"/>
    </source>
</evidence>
<dbReference type="Pfam" id="PF00990">
    <property type="entry name" value="GGDEF"/>
    <property type="match status" value="1"/>
</dbReference>
<dbReference type="OrthoDB" id="9762141at2"/>
<gene>
    <name evidence="3" type="ordered locus">CA_C3019</name>
</gene>
<dbReference type="InterPro" id="IPR000160">
    <property type="entry name" value="GGDEF_dom"/>
</dbReference>
<dbReference type="CDD" id="cd01949">
    <property type="entry name" value="GGDEF"/>
    <property type="match status" value="1"/>
</dbReference>
<sequence>MWRDIINFTEKCKKDKLLLSDNKFALYLIDISKFRVYNYKYGYENGDRLLREISINLKNNLEDSCQATRIRGDKFVVLFPFKERREFKIMAQSIVEFFHSYAIKYHTSFRVDINMGVSLYPYNGDNVESVLSCAEVALSIAKNSEKSCYEVFDYKSCEKLFKDERILHDISHALQNKEFELYYQPQVDTNNKDIYGLEALLRWRHPQKGILGPNYFIAMVERNGMINSIGKFVIKEALAELRRFNDMGYEKLSMSINIAESQLCEESFVSFVKETVENEGVNSRNIIFEIIERTALSEKVLCVLNQLRELGIRIYIDDFGTMYSSLNYLYNIPLDGIKLDKSFVDKLYSSNRNLIVTRNIINLARDLDIDIIAEGVEYREQLKCLNSMNCSKIQGFIFSKPVDSNSVMDFFRNFKI</sequence>
<feature type="domain" description="EAL" evidence="1">
    <location>
        <begin position="163"/>
        <end position="415"/>
    </location>
</feature>
<dbReference type="Pfam" id="PF00563">
    <property type="entry name" value="EAL"/>
    <property type="match status" value="1"/>
</dbReference>
<dbReference type="EMBL" id="AE001437">
    <property type="protein sequence ID" value="AAK80960.1"/>
    <property type="molecule type" value="Genomic_DNA"/>
</dbReference>
<dbReference type="PROSITE" id="PS50883">
    <property type="entry name" value="EAL"/>
    <property type="match status" value="1"/>
</dbReference>
<dbReference type="HOGENOM" id="CLU_000445_70_50_9"/>